<evidence type="ECO:0000313" key="1">
    <source>
        <dbReference type="EMBL" id="KLV18231.1"/>
    </source>
</evidence>
<dbReference type="AlphaFoldDB" id="A0A0J1HWY1"/>
<evidence type="ECO:0000313" key="2">
    <source>
        <dbReference type="Proteomes" id="UP000035904"/>
    </source>
</evidence>
<dbReference type="PATRIC" id="fig|1392.242.peg.5552"/>
<name>A0A0J1HWY1_BACAN</name>
<proteinExistence type="predicted"/>
<dbReference type="InterPro" id="IPR024984">
    <property type="entry name" value="DUF3888"/>
</dbReference>
<dbReference type="EMBL" id="LDPG01000007">
    <property type="protein sequence ID" value="KLV18231.1"/>
    <property type="molecule type" value="Genomic_DNA"/>
</dbReference>
<dbReference type="Proteomes" id="UP000035904">
    <property type="component" value="Unassembled WGS sequence"/>
</dbReference>
<comment type="caution">
    <text evidence="1">The sequence shown here is derived from an EMBL/GenBank/DDBJ whole genome shotgun (WGS) entry which is preliminary data.</text>
</comment>
<organism evidence="1 2">
    <name type="scientific">Bacillus anthracis</name>
    <name type="common">anthrax bacterium</name>
    <dbReference type="NCBI Taxonomy" id="1392"/>
    <lineage>
        <taxon>Bacteria</taxon>
        <taxon>Bacillati</taxon>
        <taxon>Bacillota</taxon>
        <taxon>Bacilli</taxon>
        <taxon>Bacillales</taxon>
        <taxon>Bacillaceae</taxon>
        <taxon>Bacillus</taxon>
        <taxon>Bacillus cereus group</taxon>
    </lineage>
</organism>
<dbReference type="Pfam" id="PF13027">
    <property type="entry name" value="DUF3888"/>
    <property type="match status" value="1"/>
</dbReference>
<evidence type="ECO:0008006" key="3">
    <source>
        <dbReference type="Google" id="ProtNLM"/>
    </source>
</evidence>
<accession>A0A0J1HWY1</accession>
<protein>
    <recommendedName>
        <fullName evidence="3">DUF3888 domain-containing protein</fullName>
    </recommendedName>
</protein>
<sequence>MNLKRVYLLLLVFYLTFGSIDFTYAQYPQPEEDTVELKFQDMFLVFFNDILEKDVNKYYSKYTDKRVSIYPYQVSFLKVSRINGFRGYDFIVEVEVTPVIGPHNIVGVERLKYQISFNLEKKAKLIEYRHLKMFPSNLLL</sequence>
<reference evidence="1 2" key="1">
    <citation type="submission" date="2015-05" db="EMBL/GenBank/DDBJ databases">
        <title>Whole genome sequence and identification of bacterial endophytes from Costus igneus.</title>
        <authorList>
            <person name="Lee Y.P."/>
            <person name="Gan H.M."/>
            <person name="Eng W."/>
            <person name="Wheatley M.S."/>
            <person name="Caraballo A."/>
            <person name="Polter S."/>
            <person name="Savka M.A."/>
            <person name="Hudson A.O."/>
        </authorList>
    </citation>
    <scope>NUCLEOTIDE SEQUENCE [LARGE SCALE GENOMIC DNA]</scope>
    <source>
        <strain evidence="1 2">RIT375</strain>
    </source>
</reference>
<gene>
    <name evidence="1" type="ORF">ABW01_12660</name>
</gene>
<dbReference type="RefSeq" id="WP_016121542.1">
    <property type="nucleotide sequence ID" value="NZ_LDPG01000007.1"/>
</dbReference>